<dbReference type="InterPro" id="IPR006710">
    <property type="entry name" value="Glyco_hydro_43"/>
</dbReference>
<evidence type="ECO:0000256" key="3">
    <source>
        <dbReference type="ARBA" id="ARBA00023295"/>
    </source>
</evidence>
<feature type="domain" description="Beta-xylosidase C-terminal Concanavalin A-like" evidence="8">
    <location>
        <begin position="438"/>
        <end position="623"/>
    </location>
</feature>
<evidence type="ECO:0000256" key="2">
    <source>
        <dbReference type="ARBA" id="ARBA00022801"/>
    </source>
</evidence>
<dbReference type="InterPro" id="IPR023296">
    <property type="entry name" value="Glyco_hydro_beta-prop_sf"/>
</dbReference>
<feature type="active site" description="Proton acceptor" evidence="4">
    <location>
        <position position="122"/>
    </location>
</feature>
<feature type="region of interest" description="Disordered" evidence="6">
    <location>
        <begin position="27"/>
        <end position="89"/>
    </location>
</feature>
<feature type="chain" id="PRO_5014778744" evidence="7">
    <location>
        <begin position="30"/>
        <end position="625"/>
    </location>
</feature>
<keyword evidence="2" id="KW-0378">Hydrolase</keyword>
<feature type="active site" description="Proton donor" evidence="4">
    <location>
        <position position="294"/>
    </location>
</feature>
<evidence type="ECO:0000313" key="9">
    <source>
        <dbReference type="EMBL" id="AUX38752.1"/>
    </source>
</evidence>
<dbReference type="GO" id="GO:0004553">
    <property type="term" value="F:hydrolase activity, hydrolyzing O-glycosyl compounds"/>
    <property type="evidence" value="ECO:0007669"/>
    <property type="project" value="InterPro"/>
</dbReference>
<reference evidence="9 10" key="1">
    <citation type="submission" date="2015-09" db="EMBL/GenBank/DDBJ databases">
        <title>Sorangium comparison.</title>
        <authorList>
            <person name="Zaburannyi N."/>
            <person name="Bunk B."/>
            <person name="Overmann J."/>
            <person name="Mueller R."/>
        </authorList>
    </citation>
    <scope>NUCLEOTIDE SEQUENCE [LARGE SCALE GENOMIC DNA]</scope>
    <source>
        <strain evidence="9 10">So ce26</strain>
    </source>
</reference>
<accession>A0A2L0EHI0</accession>
<organism evidence="9 10">
    <name type="scientific">Sorangium cellulosum</name>
    <name type="common">Polyangium cellulosum</name>
    <dbReference type="NCBI Taxonomy" id="56"/>
    <lineage>
        <taxon>Bacteria</taxon>
        <taxon>Pseudomonadati</taxon>
        <taxon>Myxococcota</taxon>
        <taxon>Polyangia</taxon>
        <taxon>Polyangiales</taxon>
        <taxon>Polyangiaceae</taxon>
        <taxon>Sorangium</taxon>
    </lineage>
</organism>
<feature type="compositionally biased region" description="Gly residues" evidence="6">
    <location>
        <begin position="41"/>
        <end position="74"/>
    </location>
</feature>
<proteinExistence type="inferred from homology"/>
<gene>
    <name evidence="9" type="ORF">SOCE26_001300</name>
</gene>
<dbReference type="SUPFAM" id="SSF75005">
    <property type="entry name" value="Arabinanase/levansucrase/invertase"/>
    <property type="match status" value="1"/>
</dbReference>
<dbReference type="Pfam" id="PF04616">
    <property type="entry name" value="Glyco_hydro_43"/>
    <property type="match status" value="1"/>
</dbReference>
<dbReference type="PANTHER" id="PTHR42812">
    <property type="entry name" value="BETA-XYLOSIDASE"/>
    <property type="match status" value="1"/>
</dbReference>
<dbReference type="SUPFAM" id="SSF49899">
    <property type="entry name" value="Concanavalin A-like lectins/glucanases"/>
    <property type="match status" value="1"/>
</dbReference>
<dbReference type="Pfam" id="PF17851">
    <property type="entry name" value="GH43_C2"/>
    <property type="match status" value="1"/>
</dbReference>
<dbReference type="EMBL" id="CP012673">
    <property type="protein sequence ID" value="AUX38752.1"/>
    <property type="molecule type" value="Genomic_DNA"/>
</dbReference>
<feature type="signal peptide" evidence="7">
    <location>
        <begin position="1"/>
        <end position="29"/>
    </location>
</feature>
<keyword evidence="7" id="KW-0732">Signal</keyword>
<evidence type="ECO:0000256" key="7">
    <source>
        <dbReference type="SAM" id="SignalP"/>
    </source>
</evidence>
<name>A0A2L0EHI0_SORCE</name>
<dbReference type="AlphaFoldDB" id="A0A2L0EHI0"/>
<evidence type="ECO:0000256" key="6">
    <source>
        <dbReference type="SAM" id="MobiDB-lite"/>
    </source>
</evidence>
<sequence length="625" mass="67167">MAGRSHQRAARVTFVLLALLMSACTSEDARPGTSGDQGPEPGTGGGGGTGPDSGTGGGGGTGPDSGTGGGGGTGPDPDTSMAPSKNPQFSWFEYEGKDPVYQEFTAGEGEYLNPILAGFYPDPSICRVGEDYYLVNSSFSYFPGVPIFHSRDLVHWTQLGHVLDRPSQLDLDSQAISEGIFAPAIRYHDGVFYMVTTLVGGGGNFFVTATDPAGPWSDPIWLNSVDGIDPSFFFDDNGKAYVVNNGPPAGVSLYDGHRALWIQEFDVATQKMVGPRSVIVDGGVDISKEPIWIEGPHIFKVDGTYYLIAAEGGTGDQHSEVVFRSASVTGPYEPYAGNPILTQRHLDRNRPFPVTSTGHADFVQLPNGDWWSVFLGTRPYEGDLYNTGRETFLMPVRWVDGWPVITAGMETVPYVHDTPALPPQPAPAIPMSGNFTYRDEFEGDELAPTWNFIRTPVEQWHDLTASPGWLTLRARPAHLGQREQPSFVGRRQQHGWASASTAMKYLPSAPGDAAGLVAFQNDDFYYFLGVTLADGEPVIQLEKKAGSSANGEPQVIASAPLDLSAGAPIHLKIEAQGAAYSFSYAREPGAWVSLLEEVDGKTLSTQQAGGFVGTYIGLYAYTEQP</sequence>
<dbReference type="PROSITE" id="PS51257">
    <property type="entry name" value="PROKAR_LIPOPROTEIN"/>
    <property type="match status" value="1"/>
</dbReference>
<dbReference type="Gene3D" id="2.60.120.200">
    <property type="match status" value="1"/>
</dbReference>
<comment type="similarity">
    <text evidence="1">Belongs to the glycosyl hydrolase 43 family.</text>
</comment>
<feature type="site" description="Important for catalytic activity, responsible for pKa modulation of the active site Glu and correct orientation of both the proton donor and substrate" evidence="5">
    <location>
        <position position="229"/>
    </location>
</feature>
<dbReference type="InterPro" id="IPR041542">
    <property type="entry name" value="GH43_C2"/>
</dbReference>
<protein>
    <submittedName>
        <fullName evidence="9">Xylan 1,4-beta-xylosidase</fullName>
    </submittedName>
</protein>
<evidence type="ECO:0000256" key="1">
    <source>
        <dbReference type="ARBA" id="ARBA00009865"/>
    </source>
</evidence>
<dbReference type="Gene3D" id="2.115.10.20">
    <property type="entry name" value="Glycosyl hydrolase domain, family 43"/>
    <property type="match status" value="1"/>
</dbReference>
<dbReference type="GO" id="GO:0005975">
    <property type="term" value="P:carbohydrate metabolic process"/>
    <property type="evidence" value="ECO:0007669"/>
    <property type="project" value="InterPro"/>
</dbReference>
<dbReference type="InterPro" id="IPR013320">
    <property type="entry name" value="ConA-like_dom_sf"/>
</dbReference>
<evidence type="ECO:0000259" key="8">
    <source>
        <dbReference type="Pfam" id="PF17851"/>
    </source>
</evidence>
<dbReference type="InterPro" id="IPR051795">
    <property type="entry name" value="Glycosyl_Hydrlase_43"/>
</dbReference>
<dbReference type="Proteomes" id="UP000238348">
    <property type="component" value="Chromosome"/>
</dbReference>
<evidence type="ECO:0000313" key="10">
    <source>
        <dbReference type="Proteomes" id="UP000238348"/>
    </source>
</evidence>
<keyword evidence="3" id="KW-0326">Glycosidase</keyword>
<evidence type="ECO:0000256" key="4">
    <source>
        <dbReference type="PIRSR" id="PIRSR606710-1"/>
    </source>
</evidence>
<evidence type="ECO:0000256" key="5">
    <source>
        <dbReference type="PIRSR" id="PIRSR606710-2"/>
    </source>
</evidence>
<dbReference type="PANTHER" id="PTHR42812:SF12">
    <property type="entry name" value="BETA-XYLOSIDASE-RELATED"/>
    <property type="match status" value="1"/>
</dbReference>
<dbReference type="CDD" id="cd18617">
    <property type="entry name" value="GH43_XynB-like"/>
    <property type="match status" value="1"/>
</dbReference>